<evidence type="ECO:0000259" key="1">
    <source>
        <dbReference type="Pfam" id="PF01370"/>
    </source>
</evidence>
<dbReference type="OrthoDB" id="7941246at2"/>
<dbReference type="PANTHER" id="PTHR43245">
    <property type="entry name" value="BIFUNCTIONAL POLYMYXIN RESISTANCE PROTEIN ARNA"/>
    <property type="match status" value="1"/>
</dbReference>
<dbReference type="InterPro" id="IPR036291">
    <property type="entry name" value="NAD(P)-bd_dom_sf"/>
</dbReference>
<keyword evidence="3" id="KW-1185">Reference proteome</keyword>
<dbReference type="EMBL" id="FOVM01000001">
    <property type="protein sequence ID" value="SFN39589.1"/>
    <property type="molecule type" value="Genomic_DNA"/>
</dbReference>
<gene>
    <name evidence="2" type="ORF">SAMN05216219_0380</name>
</gene>
<organism evidence="2 3">
    <name type="scientific">Mycetocola miduiensis</name>
    <dbReference type="NCBI Taxonomy" id="995034"/>
    <lineage>
        <taxon>Bacteria</taxon>
        <taxon>Bacillati</taxon>
        <taxon>Actinomycetota</taxon>
        <taxon>Actinomycetes</taxon>
        <taxon>Micrococcales</taxon>
        <taxon>Microbacteriaceae</taxon>
        <taxon>Mycetocola</taxon>
    </lineage>
</organism>
<protein>
    <submittedName>
        <fullName evidence="2">Nucleoside-diphosphate-sugar epimerase</fullName>
    </submittedName>
</protein>
<dbReference type="InterPro" id="IPR001509">
    <property type="entry name" value="Epimerase_deHydtase"/>
</dbReference>
<sequence>MPRTVIIGATGHVGSYLVPRLVSAGHDVVAVSRGIRPPYRDDPAWQQVERVDLDRESGDADGTFPGAIADLNPDLVIDMMCFTPESAAQLVEALRGRVQLLASCGTIWVHGPAVAVPTRESDEREPFGEYGIGKAAIEKLLLAESSREGGLPCTVLHPGHITGQGWPMVNAEGNFDLRVWEALAAGSELVLPNLGLETVHHVHADDVAQCFQRAIGRPAMAAGKSYHVVSERAMTLRGIAETAAGWFGQDARLSYGPLEEFLTLLEPEHAAASRDHITRSPSMSIAAAQSDLGYAPRYTSAEAIADGLRWLLAEGRIDTGGRPLRA</sequence>
<evidence type="ECO:0000313" key="3">
    <source>
        <dbReference type="Proteomes" id="UP000198867"/>
    </source>
</evidence>
<dbReference type="InterPro" id="IPR050177">
    <property type="entry name" value="Lipid_A_modif_metabolic_enz"/>
</dbReference>
<evidence type="ECO:0000313" key="2">
    <source>
        <dbReference type="EMBL" id="SFN39589.1"/>
    </source>
</evidence>
<proteinExistence type="predicted"/>
<dbReference type="STRING" id="995034.SAMN05216219_0380"/>
<accession>A0A1I4YPM3</accession>
<dbReference type="SUPFAM" id="SSF51735">
    <property type="entry name" value="NAD(P)-binding Rossmann-fold domains"/>
    <property type="match status" value="1"/>
</dbReference>
<dbReference type="Gene3D" id="3.40.50.720">
    <property type="entry name" value="NAD(P)-binding Rossmann-like Domain"/>
    <property type="match status" value="1"/>
</dbReference>
<dbReference type="Pfam" id="PF01370">
    <property type="entry name" value="Epimerase"/>
    <property type="match status" value="1"/>
</dbReference>
<dbReference type="RefSeq" id="WP_090708307.1">
    <property type="nucleotide sequence ID" value="NZ_FOVM01000001.1"/>
</dbReference>
<feature type="domain" description="NAD-dependent epimerase/dehydratase" evidence="1">
    <location>
        <begin position="5"/>
        <end position="226"/>
    </location>
</feature>
<name>A0A1I4YPM3_9MICO</name>
<reference evidence="3" key="1">
    <citation type="submission" date="2016-10" db="EMBL/GenBank/DDBJ databases">
        <authorList>
            <person name="Varghese N."/>
            <person name="Submissions S."/>
        </authorList>
    </citation>
    <scope>NUCLEOTIDE SEQUENCE [LARGE SCALE GENOMIC DNA]</scope>
    <source>
        <strain evidence="3">CGMCC 1.11101</strain>
    </source>
</reference>
<dbReference type="Proteomes" id="UP000198867">
    <property type="component" value="Unassembled WGS sequence"/>
</dbReference>
<dbReference type="AlphaFoldDB" id="A0A1I4YPM3"/>